<proteinExistence type="predicted"/>
<dbReference type="GeneID" id="116046303"/>
<evidence type="ECO:0000313" key="1">
    <source>
        <dbReference type="Ensembl" id="ENSSLUP00000047439.1"/>
    </source>
</evidence>
<dbReference type="PANTHER" id="PTHR33504:SF2">
    <property type="entry name" value="PROTEIN MFI"/>
    <property type="match status" value="1"/>
</dbReference>
<dbReference type="PROSITE" id="PS50096">
    <property type="entry name" value="IQ"/>
    <property type="match status" value="1"/>
</dbReference>
<gene>
    <name evidence="1" type="primary">c1h11orf65</name>
</gene>
<dbReference type="RefSeq" id="XP_031150480.1">
    <property type="nucleotide sequence ID" value="XM_031294620.2"/>
</dbReference>
<keyword evidence="2" id="KW-1185">Reference proteome</keyword>
<dbReference type="OrthoDB" id="10253073at2759"/>
<dbReference type="Proteomes" id="UP000694568">
    <property type="component" value="Unplaced"/>
</dbReference>
<reference evidence="1" key="1">
    <citation type="submission" date="2025-08" db="UniProtKB">
        <authorList>
            <consortium name="Ensembl"/>
        </authorList>
    </citation>
    <scope>IDENTIFICATION</scope>
</reference>
<dbReference type="AlphaFoldDB" id="A0A8D0A149"/>
<name>A0A8D0A149_SANLU</name>
<reference evidence="1" key="2">
    <citation type="submission" date="2025-09" db="UniProtKB">
        <authorList>
            <consortium name="Ensembl"/>
        </authorList>
    </citation>
    <scope>IDENTIFICATION</scope>
</reference>
<sequence>MGLQVDGPQEPLQEKLQQIAARIIQKAWRGYVYREVFKYFRDQINSCNRQDPRTILKTVNPRETELLDAAAGVFVRFRLGGITFPPNIYYKIFTYRPITDVCAYSPKDYTKLDLKKSVYGQTKTMQEDRSGWYQRMENNNWRLYCSKMVPISEPVEISAKKKIDFHYSRLKRQQDIDKFRKKKKIEWMKQMYNQGRLQTETVHGHMETLVENSAQEVMDSIEEKEDEELLAWAKALNFDEYMQEWSTLACSYFSEPSRDVHSYPPWLDLHGLAAEADEDS</sequence>
<organism evidence="1 2">
    <name type="scientific">Sander lucioperca</name>
    <name type="common">Pike-perch</name>
    <name type="synonym">Perca lucioperca</name>
    <dbReference type="NCBI Taxonomy" id="283035"/>
    <lineage>
        <taxon>Eukaryota</taxon>
        <taxon>Metazoa</taxon>
        <taxon>Chordata</taxon>
        <taxon>Craniata</taxon>
        <taxon>Vertebrata</taxon>
        <taxon>Euteleostomi</taxon>
        <taxon>Actinopterygii</taxon>
        <taxon>Neopterygii</taxon>
        <taxon>Teleostei</taxon>
        <taxon>Neoteleostei</taxon>
        <taxon>Acanthomorphata</taxon>
        <taxon>Eupercaria</taxon>
        <taxon>Perciformes</taxon>
        <taxon>Percoidei</taxon>
        <taxon>Percidae</taxon>
        <taxon>Luciopercinae</taxon>
        <taxon>Sander</taxon>
    </lineage>
</organism>
<accession>A0A8D0A149</accession>
<protein>
    <submittedName>
        <fullName evidence="1">Uncharacterized protein</fullName>
    </submittedName>
</protein>
<dbReference type="Ensembl" id="ENSSLUT00000048886.1">
    <property type="protein sequence ID" value="ENSSLUP00000047439.1"/>
    <property type="gene ID" value="ENSSLUG00000020859.1"/>
</dbReference>
<dbReference type="PANTHER" id="PTHR33504">
    <property type="entry name" value="NADH DEHYDROGENASE (UBIQUINONE) 1 BETA SUBCOMPLEX, 4"/>
    <property type="match status" value="1"/>
</dbReference>
<evidence type="ECO:0000313" key="2">
    <source>
        <dbReference type="Proteomes" id="UP000694568"/>
    </source>
</evidence>
<dbReference type="GeneTree" id="ENSGT00510000048394"/>